<dbReference type="EMBL" id="JBEPIJ010000008">
    <property type="protein sequence ID" value="MES0874009.1"/>
    <property type="molecule type" value="Genomic_DNA"/>
</dbReference>
<dbReference type="RefSeq" id="WP_352888942.1">
    <property type="nucleotide sequence ID" value="NZ_JBEPIJ010000008.1"/>
</dbReference>
<keyword evidence="2" id="KW-1185">Reference proteome</keyword>
<sequence length="304" mass="34024">MTIQNLAASVQARLQNHARATKRPFQELLQYYAMERFLYRLSKTPHRARFVLKGALMLHVWGGPFARATKDVDFLGRLDNSLENLERVVREVCAADVEPDGMVFDPATVKTERIKEDADYEGVRVRFVGLLGRARVAMQIDVGFGDVVTPGVETITYPALLDFPARELSGYPRETVVAEKFQAMVYLRTLNSRMKDFYDVWLLASQFAFDGALLTKAIAATFANRETAIDVAPIAFTPAFTEQASTLAQWTAFRNKLPNTECPAKLSEVVTFLAEFLVPIARACARGESFNQRWAPGGPWTTSS</sequence>
<name>A0ABV2AA16_9GAMM</name>
<evidence type="ECO:0000313" key="1">
    <source>
        <dbReference type="EMBL" id="MES0874009.1"/>
    </source>
</evidence>
<evidence type="ECO:0000313" key="2">
    <source>
        <dbReference type="Proteomes" id="UP001465331"/>
    </source>
</evidence>
<dbReference type="InterPro" id="IPR014942">
    <property type="entry name" value="AbiEii"/>
</dbReference>
<comment type="caution">
    <text evidence="1">The sequence shown here is derived from an EMBL/GenBank/DDBJ whole genome shotgun (WGS) entry which is preliminary data.</text>
</comment>
<keyword evidence="1" id="KW-0808">Transferase</keyword>
<gene>
    <name evidence="1" type="ORF">ABSH63_08340</name>
</gene>
<accession>A0ABV2AA16</accession>
<protein>
    <submittedName>
        <fullName evidence="1">Nucleotidyl transferase AbiEii/AbiGii toxin family protein</fullName>
    </submittedName>
</protein>
<proteinExistence type="predicted"/>
<reference evidence="1 2" key="1">
    <citation type="submission" date="2024-06" db="EMBL/GenBank/DDBJ databases">
        <authorList>
            <person name="Li Z."/>
            <person name="Jiang Y."/>
        </authorList>
    </citation>
    <scope>NUCLEOTIDE SEQUENCE [LARGE SCALE GENOMIC DNA]</scope>
    <source>
        <strain evidence="1 2">HSW-8</strain>
    </source>
</reference>
<dbReference type="GO" id="GO:0016740">
    <property type="term" value="F:transferase activity"/>
    <property type="evidence" value="ECO:0007669"/>
    <property type="project" value="UniProtKB-KW"/>
</dbReference>
<organism evidence="1 2">
    <name type="scientific">Sinimarinibacterium thermocellulolyticum</name>
    <dbReference type="NCBI Taxonomy" id="3170016"/>
    <lineage>
        <taxon>Bacteria</taxon>
        <taxon>Pseudomonadati</taxon>
        <taxon>Pseudomonadota</taxon>
        <taxon>Gammaproteobacteria</taxon>
        <taxon>Nevskiales</taxon>
        <taxon>Nevskiaceae</taxon>
        <taxon>Sinimarinibacterium</taxon>
    </lineage>
</organism>
<dbReference type="Pfam" id="PF08843">
    <property type="entry name" value="AbiEii"/>
    <property type="match status" value="1"/>
</dbReference>
<dbReference type="Proteomes" id="UP001465331">
    <property type="component" value="Unassembled WGS sequence"/>
</dbReference>